<feature type="region of interest" description="Disordered" evidence="1">
    <location>
        <begin position="39"/>
        <end position="128"/>
    </location>
</feature>
<evidence type="ECO:0000313" key="2">
    <source>
        <dbReference type="EMBL" id="KAF4610281.1"/>
    </source>
</evidence>
<feature type="compositionally biased region" description="Basic and acidic residues" evidence="1">
    <location>
        <begin position="188"/>
        <end position="213"/>
    </location>
</feature>
<feature type="compositionally biased region" description="Low complexity" evidence="1">
    <location>
        <begin position="466"/>
        <end position="482"/>
    </location>
</feature>
<feature type="compositionally biased region" description="Polar residues" evidence="1">
    <location>
        <begin position="385"/>
        <end position="402"/>
    </location>
</feature>
<evidence type="ECO:0000313" key="3">
    <source>
        <dbReference type="Proteomes" id="UP000521872"/>
    </source>
</evidence>
<feature type="compositionally biased region" description="Basic and acidic residues" evidence="1">
    <location>
        <begin position="331"/>
        <end position="340"/>
    </location>
</feature>
<feature type="compositionally biased region" description="Low complexity" evidence="1">
    <location>
        <begin position="525"/>
        <end position="597"/>
    </location>
</feature>
<dbReference type="EMBL" id="JAACJL010000059">
    <property type="protein sequence ID" value="KAF4610281.1"/>
    <property type="molecule type" value="Genomic_DNA"/>
</dbReference>
<sequence length="630" mass="66208">MGLTNSDDEEDAVVDLVSWQSSQASNALELLLKSSENDCFPRVDVPGSSKALESQGSSDSLIPGFSRLGTTDDGISPTKSGTTSQKKRPSSSRPSRPRHSDSSLRASSLGLDTDNQDSASPLPFFDKTDPSQFMALLKGVSARLDGSVRARPSSSGATARPPRKRPRVTSPVETSRDAELLSAGVKKSRTELEDSGVREREIRIDKGKGRAEYEDVSAASYGTRTIEPFVSSRDESHTASTSKSAGFASHTDIDMEGDGEDDTSTLGGPRKRPPPQRTMSQLKMPPPPVPLPKRHGAGSTSNADSSRPIHSSSSSSRNHPPHSSSQPTKEVPPRKLEPVPKLHPLLVQQQQKQRQPHTNVSTPPAPRPAAVPCSPASASLANKLKSYTNSQKRSTPPVTSMSPIPKPLFQPVAQHPQEGAAGAPPSSTPSFSQSFSRLPPLGMRRAHTLPSTGTSGLPTKQKGFRPPLLSSSQPQPTSSSQSYKPAAMSNVVASTTKAPTTNSSRPSHHPRQGSAGSEKHAGPPSSSHQGGLSSSGSSSHRSHNPSSSFSTSSSSATTRASSVSSIGSPVVPAKLGTSAAATTHKSATATTTTISSSPSLPEPLDGDGDSSFDDISFDMDALEETMKMYD</sequence>
<gene>
    <name evidence="2" type="ORF">D9613_010493</name>
</gene>
<dbReference type="Proteomes" id="UP000521872">
    <property type="component" value="Unassembled WGS sequence"/>
</dbReference>
<organism evidence="2 3">
    <name type="scientific">Agrocybe pediades</name>
    <dbReference type="NCBI Taxonomy" id="84607"/>
    <lineage>
        <taxon>Eukaryota</taxon>
        <taxon>Fungi</taxon>
        <taxon>Dikarya</taxon>
        <taxon>Basidiomycota</taxon>
        <taxon>Agaricomycotina</taxon>
        <taxon>Agaricomycetes</taxon>
        <taxon>Agaricomycetidae</taxon>
        <taxon>Agaricales</taxon>
        <taxon>Agaricineae</taxon>
        <taxon>Strophariaceae</taxon>
        <taxon>Agrocybe</taxon>
    </lineage>
</organism>
<feature type="compositionally biased region" description="Low complexity" evidence="1">
    <location>
        <begin position="424"/>
        <end position="436"/>
    </location>
</feature>
<reference evidence="2 3" key="1">
    <citation type="submission" date="2019-12" db="EMBL/GenBank/DDBJ databases">
        <authorList>
            <person name="Floudas D."/>
            <person name="Bentzer J."/>
            <person name="Ahren D."/>
            <person name="Johansson T."/>
            <person name="Persson P."/>
            <person name="Tunlid A."/>
        </authorList>
    </citation>
    <scope>NUCLEOTIDE SEQUENCE [LARGE SCALE GENOMIC DNA]</scope>
    <source>
        <strain evidence="2 3">CBS 102.39</strain>
    </source>
</reference>
<proteinExistence type="predicted"/>
<keyword evidence="3" id="KW-1185">Reference proteome</keyword>
<protein>
    <submittedName>
        <fullName evidence="2">Uncharacterized protein</fullName>
    </submittedName>
</protein>
<evidence type="ECO:0000256" key="1">
    <source>
        <dbReference type="SAM" id="MobiDB-lite"/>
    </source>
</evidence>
<accession>A0A8H4QGH1</accession>
<feature type="compositionally biased region" description="Low complexity" evidence="1">
    <location>
        <begin position="342"/>
        <end position="357"/>
    </location>
</feature>
<comment type="caution">
    <text evidence="2">The sequence shown here is derived from an EMBL/GenBank/DDBJ whole genome shotgun (WGS) entry which is preliminary data.</text>
</comment>
<feature type="compositionally biased region" description="Polar residues" evidence="1">
    <location>
        <begin position="449"/>
        <end position="458"/>
    </location>
</feature>
<feature type="compositionally biased region" description="Acidic residues" evidence="1">
    <location>
        <begin position="604"/>
        <end position="618"/>
    </location>
</feature>
<dbReference type="AlphaFoldDB" id="A0A8H4QGH1"/>
<feature type="compositionally biased region" description="Acidic residues" evidence="1">
    <location>
        <begin position="254"/>
        <end position="263"/>
    </location>
</feature>
<feature type="compositionally biased region" description="Low complexity" evidence="1">
    <location>
        <begin position="305"/>
        <end position="325"/>
    </location>
</feature>
<feature type="compositionally biased region" description="Polar residues" evidence="1">
    <location>
        <begin position="491"/>
        <end position="505"/>
    </location>
</feature>
<feature type="region of interest" description="Disordered" evidence="1">
    <location>
        <begin position="143"/>
        <end position="618"/>
    </location>
</feature>
<feature type="compositionally biased region" description="Polar residues" evidence="1">
    <location>
        <begin position="51"/>
        <end position="60"/>
    </location>
</feature>
<feature type="compositionally biased region" description="Low complexity" evidence="1">
    <location>
        <begin position="370"/>
        <end position="381"/>
    </location>
</feature>
<name>A0A8H4QGH1_9AGAR</name>